<dbReference type="Pfam" id="PF05973">
    <property type="entry name" value="Gp49"/>
    <property type="match status" value="1"/>
</dbReference>
<reference evidence="1 2" key="1">
    <citation type="submission" date="2021-07" db="EMBL/GenBank/DDBJ databases">
        <title>Genomic diversity and antimicrobial resistance of Prevotella spp. isolated from chronic lung disease airways.</title>
        <authorList>
            <person name="Webb K.A."/>
            <person name="Olagoke O.S."/>
            <person name="Baird T."/>
            <person name="Neill J."/>
            <person name="Pham A."/>
            <person name="Wells T.J."/>
            <person name="Ramsay K.A."/>
            <person name="Bell S.C."/>
            <person name="Sarovich D.S."/>
            <person name="Price E.P."/>
        </authorList>
    </citation>
    <scope>NUCLEOTIDE SEQUENCE [LARGE SCALE GENOMIC DNA]</scope>
    <source>
        <strain evidence="1 2">SCHI0027.S.6</strain>
    </source>
</reference>
<organism evidence="1 2">
    <name type="scientific">Prevotella melaninogenica</name>
    <dbReference type="NCBI Taxonomy" id="28132"/>
    <lineage>
        <taxon>Bacteria</taxon>
        <taxon>Pseudomonadati</taxon>
        <taxon>Bacteroidota</taxon>
        <taxon>Bacteroidia</taxon>
        <taxon>Bacteroidales</taxon>
        <taxon>Prevotellaceae</taxon>
        <taxon>Prevotella</taxon>
    </lineage>
</organism>
<dbReference type="RefSeq" id="WP_219433606.1">
    <property type="nucleotide sequence ID" value="NZ_CBDEIC010000138.1"/>
</dbReference>
<dbReference type="InterPro" id="IPR009241">
    <property type="entry name" value="HigB-like"/>
</dbReference>
<dbReference type="Proteomes" id="UP000812077">
    <property type="component" value="Unassembled WGS sequence"/>
</dbReference>
<comment type="caution">
    <text evidence="1">The sequence shown here is derived from an EMBL/GenBank/DDBJ whole genome shotgun (WGS) entry which is preliminary data.</text>
</comment>
<evidence type="ECO:0000313" key="2">
    <source>
        <dbReference type="Proteomes" id="UP000812077"/>
    </source>
</evidence>
<accession>A0ABS6Y8R5</accession>
<sequence length="118" mass="14278">MKYREVITYKDYFEDFFKVQEPKVQKKIIKILDIVEQIERIPQSYLKSIEGTNGLFEIRIQLGNNIFRIFCFFDGKRLVILLSGFQKKTQKTPKNEINRAIRIMADYYKEKTEERDKK</sequence>
<name>A0ABS6Y8R5_9BACT</name>
<proteinExistence type="predicted"/>
<gene>
    <name evidence="1" type="ORF">KZO77_08290</name>
</gene>
<protein>
    <submittedName>
        <fullName evidence="1">Type II toxin-antitoxin system RelE/ParE family toxin</fullName>
    </submittedName>
</protein>
<dbReference type="EMBL" id="JAHXCP010000013">
    <property type="protein sequence ID" value="MBW4755045.1"/>
    <property type="molecule type" value="Genomic_DNA"/>
</dbReference>
<keyword evidence="2" id="KW-1185">Reference proteome</keyword>
<evidence type="ECO:0000313" key="1">
    <source>
        <dbReference type="EMBL" id="MBW4755045.1"/>
    </source>
</evidence>